<keyword evidence="2" id="KW-1185">Reference proteome</keyword>
<dbReference type="STRING" id="1453498.LG45_14335"/>
<gene>
    <name evidence="1" type="ORF">LG45_14335</name>
</gene>
<evidence type="ECO:0000313" key="1">
    <source>
        <dbReference type="EMBL" id="KGD67384.1"/>
    </source>
</evidence>
<organism evidence="1 2">
    <name type="scientific">Flavobacterium aquatile LMG 4008 = ATCC 11947</name>
    <dbReference type="NCBI Taxonomy" id="1453498"/>
    <lineage>
        <taxon>Bacteria</taxon>
        <taxon>Pseudomonadati</taxon>
        <taxon>Bacteroidota</taxon>
        <taxon>Flavobacteriia</taxon>
        <taxon>Flavobacteriales</taxon>
        <taxon>Flavobacteriaceae</taxon>
        <taxon>Flavobacterium</taxon>
    </lineage>
</organism>
<dbReference type="eggNOG" id="ENOG502ZAZK">
    <property type="taxonomic scope" value="Bacteria"/>
</dbReference>
<comment type="caution">
    <text evidence="1">The sequence shown here is derived from an EMBL/GenBank/DDBJ whole genome shotgun (WGS) entry which is preliminary data.</text>
</comment>
<reference evidence="1 2" key="1">
    <citation type="submission" date="2014-09" db="EMBL/GenBank/DDBJ databases">
        <title>Whole Genome Shotgun of Flavobacterium aquatile LMG 4008.</title>
        <authorList>
            <person name="Gale A.N."/>
            <person name="Pipes S.E."/>
            <person name="Newman J.D."/>
        </authorList>
    </citation>
    <scope>NUCLEOTIDE SEQUENCE [LARGE SCALE GENOMIC DNA]</scope>
    <source>
        <strain evidence="1 2">LMG 4008</strain>
    </source>
</reference>
<name>A0A095SSP0_9FLAO</name>
<dbReference type="Proteomes" id="UP000029554">
    <property type="component" value="Unassembled WGS sequence"/>
</dbReference>
<dbReference type="EMBL" id="JRHH01000005">
    <property type="protein sequence ID" value="KGD67384.1"/>
    <property type="molecule type" value="Genomic_DNA"/>
</dbReference>
<dbReference type="OrthoDB" id="8746011at2"/>
<accession>A0A095SSP0</accession>
<protein>
    <submittedName>
        <fullName evidence="1">Uncharacterized protein</fullName>
    </submittedName>
</protein>
<proteinExistence type="predicted"/>
<dbReference type="AlphaFoldDB" id="A0A095SSP0"/>
<evidence type="ECO:0000313" key="2">
    <source>
        <dbReference type="Proteomes" id="UP000029554"/>
    </source>
</evidence>
<sequence length="240" mass="27177">MSNLLDFTINAHGGMKNFRKFETISARLICDGILWPMVGHPGSVDDIYVTSNINKQATSHQPFINKDWHTQFTANHVAIVNSNGETVEELSNPRASFAGYTTETPWSQLQLAYFAGYAMWTYFNAPFNFASEGYSVRELETWKEDGEVFRRLEVTFPDDVASHSAVQTFYIDKNGLIKRHDYSVDIAGGSTAAHYLSEYIEVEGIMIATKRNVYIRQEDNTPLFPEPLLVSIDLSEITLK</sequence>